<protein>
    <recommendedName>
        <fullName evidence="3">Myb/SANT-like domain-containing protein</fullName>
    </recommendedName>
</protein>
<reference evidence="1" key="1">
    <citation type="submission" date="2022-11" db="EMBL/GenBank/DDBJ databases">
        <authorList>
            <person name="Morgan W.R."/>
            <person name="Tartar A."/>
        </authorList>
    </citation>
    <scope>NUCLEOTIDE SEQUENCE</scope>
    <source>
        <strain evidence="1">ARSEF 373</strain>
    </source>
</reference>
<reference evidence="1" key="2">
    <citation type="journal article" date="2023" name="Microbiol Resour">
        <title>Decontamination and Annotation of the Draft Genome Sequence of the Oomycete Lagenidium giganteum ARSEF 373.</title>
        <authorList>
            <person name="Morgan W.R."/>
            <person name="Tartar A."/>
        </authorList>
    </citation>
    <scope>NUCLEOTIDE SEQUENCE</scope>
    <source>
        <strain evidence="1">ARSEF 373</strain>
    </source>
</reference>
<sequence>MRAPKGKNFSTEEEQQLCTSYLAISKDATGTNQSASFFWERVTAHFNASRSDGADQRPYRSLECKWHTIQHDVSKFWGYVATVRDLKVFGANVDDEIEHAMTMFMETQASAFDSCIVGTCSRRSRSGKIFGHHKESANQSRTSMEVLTAKSDRLASRPRNKLRETTRMKCVLESGLRVLQQEWLRI</sequence>
<organism evidence="1 2">
    <name type="scientific">Lagenidium giganteum</name>
    <dbReference type="NCBI Taxonomy" id="4803"/>
    <lineage>
        <taxon>Eukaryota</taxon>
        <taxon>Sar</taxon>
        <taxon>Stramenopiles</taxon>
        <taxon>Oomycota</taxon>
        <taxon>Peronosporomycetes</taxon>
        <taxon>Pythiales</taxon>
        <taxon>Pythiaceae</taxon>
    </lineage>
</organism>
<evidence type="ECO:0000313" key="2">
    <source>
        <dbReference type="Proteomes" id="UP001146120"/>
    </source>
</evidence>
<proteinExistence type="predicted"/>
<dbReference type="AlphaFoldDB" id="A0AAV2YKL3"/>
<name>A0AAV2YKL3_9STRA</name>
<accession>A0AAV2YKL3</accession>
<comment type="caution">
    <text evidence="1">The sequence shown here is derived from an EMBL/GenBank/DDBJ whole genome shotgun (WGS) entry which is preliminary data.</text>
</comment>
<gene>
    <name evidence="1" type="ORF">N0F65_009841</name>
</gene>
<dbReference type="EMBL" id="DAKRPA010000216">
    <property type="protein sequence ID" value="DAZ95132.1"/>
    <property type="molecule type" value="Genomic_DNA"/>
</dbReference>
<evidence type="ECO:0008006" key="3">
    <source>
        <dbReference type="Google" id="ProtNLM"/>
    </source>
</evidence>
<dbReference type="PANTHER" id="PTHR45125:SF3">
    <property type="entry name" value="NO-APICAL-MERISTEM-ASSOCIATED CARBOXY-TERMINAL DOMAIN PROTEIN"/>
    <property type="match status" value="1"/>
</dbReference>
<dbReference type="Proteomes" id="UP001146120">
    <property type="component" value="Unassembled WGS sequence"/>
</dbReference>
<keyword evidence="2" id="KW-1185">Reference proteome</keyword>
<dbReference type="PANTHER" id="PTHR45125">
    <property type="entry name" value="F21J9.4-RELATED"/>
    <property type="match status" value="1"/>
</dbReference>
<evidence type="ECO:0000313" key="1">
    <source>
        <dbReference type="EMBL" id="DAZ95132.1"/>
    </source>
</evidence>